<comment type="caution">
    <text evidence="2">The sequence shown here is derived from an EMBL/GenBank/DDBJ whole genome shotgun (WGS) entry which is preliminary data.</text>
</comment>
<feature type="transmembrane region" description="Helical" evidence="1">
    <location>
        <begin position="154"/>
        <end position="176"/>
    </location>
</feature>
<feature type="transmembrane region" description="Helical" evidence="1">
    <location>
        <begin position="218"/>
        <end position="241"/>
    </location>
</feature>
<feature type="transmembrane region" description="Helical" evidence="1">
    <location>
        <begin position="88"/>
        <end position="111"/>
    </location>
</feature>
<evidence type="ECO:0000313" key="2">
    <source>
        <dbReference type="EMBL" id="CAL8130795.1"/>
    </source>
</evidence>
<organism evidence="2 3">
    <name type="scientific">Orchesella dallaii</name>
    <dbReference type="NCBI Taxonomy" id="48710"/>
    <lineage>
        <taxon>Eukaryota</taxon>
        <taxon>Metazoa</taxon>
        <taxon>Ecdysozoa</taxon>
        <taxon>Arthropoda</taxon>
        <taxon>Hexapoda</taxon>
        <taxon>Collembola</taxon>
        <taxon>Entomobryomorpha</taxon>
        <taxon>Entomobryoidea</taxon>
        <taxon>Orchesellidae</taxon>
        <taxon>Orchesellinae</taxon>
        <taxon>Orchesella</taxon>
    </lineage>
</organism>
<reference evidence="2 3" key="1">
    <citation type="submission" date="2024-08" db="EMBL/GenBank/DDBJ databases">
        <authorList>
            <person name="Cucini C."/>
            <person name="Frati F."/>
        </authorList>
    </citation>
    <scope>NUCLEOTIDE SEQUENCE [LARGE SCALE GENOMIC DNA]</scope>
</reference>
<proteinExistence type="predicted"/>
<keyword evidence="1" id="KW-0812">Transmembrane</keyword>
<accession>A0ABP1RMC7</accession>
<sequence>MLFSRLKKIATFRLYIMKFSGLRPFYWDYSRDGLVLSHPFIFTAWKSMIYASIFVVPVVLSMLKTHLDIVISNNEDDDNNKIISKSRLVLVFGTIEVLLTVFAIILATILIEDRMEIKNIIENCLTLNTRIYKLFGKNLEKREDVKKAILKFELVTLLVCFSTIMFVAVFPITFFHSADPFHRMLDDVFGIQVTLSTIPIILSLGYGREVFVVANTFAIFLLSFLLPKCFCMVWMSAIMPLEMTKERHIQTKYVGPVVSQRIIWIYRCYQLYWIHWNGIMAKFRLALHFAMMQILVVAASVLLIRYSSNLMRNGEFLFLLLILSGFILPLIMAKLECSMVGEVVEDSLKMKEKLLNLNGRKSFVYKVAKSFRPHRVSPTHPFFTLSNNTFLEFLDVAVGHVVNCLLI</sequence>
<evidence type="ECO:0008006" key="4">
    <source>
        <dbReference type="Google" id="ProtNLM"/>
    </source>
</evidence>
<feature type="transmembrane region" description="Helical" evidence="1">
    <location>
        <begin position="285"/>
        <end position="304"/>
    </location>
</feature>
<feature type="transmembrane region" description="Helical" evidence="1">
    <location>
        <begin position="316"/>
        <end position="333"/>
    </location>
</feature>
<dbReference type="EMBL" id="CAXLJM020000085">
    <property type="protein sequence ID" value="CAL8130795.1"/>
    <property type="molecule type" value="Genomic_DNA"/>
</dbReference>
<evidence type="ECO:0000256" key="1">
    <source>
        <dbReference type="SAM" id="Phobius"/>
    </source>
</evidence>
<name>A0ABP1RMC7_9HEXA</name>
<dbReference type="Proteomes" id="UP001642540">
    <property type="component" value="Unassembled WGS sequence"/>
</dbReference>
<keyword evidence="3" id="KW-1185">Reference proteome</keyword>
<gene>
    <name evidence="2" type="ORF">ODALV1_LOCUS23887</name>
</gene>
<keyword evidence="1" id="KW-1133">Transmembrane helix</keyword>
<feature type="transmembrane region" description="Helical" evidence="1">
    <location>
        <begin position="188"/>
        <end position="206"/>
    </location>
</feature>
<evidence type="ECO:0000313" key="3">
    <source>
        <dbReference type="Proteomes" id="UP001642540"/>
    </source>
</evidence>
<protein>
    <recommendedName>
        <fullName evidence="4">Odorant receptor</fullName>
    </recommendedName>
</protein>
<keyword evidence="1" id="KW-0472">Membrane</keyword>